<feature type="compositionally biased region" description="Low complexity" evidence="1">
    <location>
        <begin position="90"/>
        <end position="100"/>
    </location>
</feature>
<organism evidence="3 4">
    <name type="scientific">Rhodoblastus acidophilus</name>
    <name type="common">Rhodopseudomonas acidophila</name>
    <dbReference type="NCBI Taxonomy" id="1074"/>
    <lineage>
        <taxon>Bacteria</taxon>
        <taxon>Pseudomonadati</taxon>
        <taxon>Pseudomonadota</taxon>
        <taxon>Alphaproteobacteria</taxon>
        <taxon>Hyphomicrobiales</taxon>
        <taxon>Rhodoblastaceae</taxon>
        <taxon>Rhodoblastus</taxon>
    </lineage>
</organism>
<evidence type="ECO:0000256" key="2">
    <source>
        <dbReference type="SAM" id="SignalP"/>
    </source>
</evidence>
<protein>
    <submittedName>
        <fullName evidence="3">Uncharacterized protein</fullName>
    </submittedName>
</protein>
<proteinExistence type="predicted"/>
<feature type="signal peptide" evidence="2">
    <location>
        <begin position="1"/>
        <end position="17"/>
    </location>
</feature>
<evidence type="ECO:0000313" key="4">
    <source>
        <dbReference type="Proteomes" id="UP000439113"/>
    </source>
</evidence>
<comment type="caution">
    <text evidence="3">The sequence shown here is derived from an EMBL/GenBank/DDBJ whole genome shotgun (WGS) entry which is preliminary data.</text>
</comment>
<evidence type="ECO:0000313" key="3">
    <source>
        <dbReference type="EMBL" id="MTV29917.1"/>
    </source>
</evidence>
<name>A0A6N8DI14_RHOAC</name>
<dbReference type="Proteomes" id="UP000439113">
    <property type="component" value="Unassembled WGS sequence"/>
</dbReference>
<dbReference type="AlphaFoldDB" id="A0A6N8DI14"/>
<evidence type="ECO:0000256" key="1">
    <source>
        <dbReference type="SAM" id="MobiDB-lite"/>
    </source>
</evidence>
<feature type="chain" id="PRO_5027067799" evidence="2">
    <location>
        <begin position="18"/>
        <end position="137"/>
    </location>
</feature>
<reference evidence="3 4" key="1">
    <citation type="submission" date="2019-11" db="EMBL/GenBank/DDBJ databases">
        <title>Whole-genome sequence of a Rhodoblastus acidophilus DSM 142.</title>
        <authorList>
            <person name="Kyndt J.A."/>
            <person name="Meyer T.E."/>
        </authorList>
    </citation>
    <scope>NUCLEOTIDE SEQUENCE [LARGE SCALE GENOMIC DNA]</scope>
    <source>
        <strain evidence="3 4">DSM 142</strain>
    </source>
</reference>
<accession>A0A6N8DI14</accession>
<feature type="region of interest" description="Disordered" evidence="1">
    <location>
        <begin position="90"/>
        <end position="110"/>
    </location>
</feature>
<gene>
    <name evidence="3" type="ORF">GJ654_02795</name>
</gene>
<sequence>MFCAVTLFFALGVAARAETPAPVPPPPGTENGRFSMTPVANGFLRLDTRTGQTSLCALSGDQVQCRAGADERAALETEIARLTRENAALKAGSPAAAASAPDEEERRFNRALDRTETFVRRMLRLFRETEKPTSPSL</sequence>
<dbReference type="EMBL" id="WNKS01000002">
    <property type="protein sequence ID" value="MTV29917.1"/>
    <property type="molecule type" value="Genomic_DNA"/>
</dbReference>
<keyword evidence="2" id="KW-0732">Signal</keyword>